<dbReference type="GO" id="GO:0008999">
    <property type="term" value="F:protein-N-terminal-alanine acetyltransferase activity"/>
    <property type="evidence" value="ECO:0007669"/>
    <property type="project" value="TreeGrafter"/>
</dbReference>
<dbReference type="KEGG" id="bbev:BBEV_3037"/>
<proteinExistence type="predicted"/>
<accession>A0A1D7QZC6</accession>
<dbReference type="GO" id="GO:0005737">
    <property type="term" value="C:cytoplasm"/>
    <property type="evidence" value="ECO:0007669"/>
    <property type="project" value="TreeGrafter"/>
</dbReference>
<reference evidence="2 3" key="1">
    <citation type="submission" date="2015-08" db="EMBL/GenBank/DDBJ databases">
        <title>The complete genome sequence of Bacillus beveridgei MLTeJB.</title>
        <authorList>
            <person name="Hanson T.E."/>
            <person name="Mesa C."/>
            <person name="Basesman S.M."/>
            <person name="Oremland R.S."/>
        </authorList>
    </citation>
    <scope>NUCLEOTIDE SEQUENCE [LARGE SCALE GENOMIC DNA]</scope>
    <source>
        <strain evidence="2 3">MLTeJB</strain>
    </source>
</reference>
<evidence type="ECO:0000313" key="3">
    <source>
        <dbReference type="Proteomes" id="UP000094463"/>
    </source>
</evidence>
<dbReference type="OrthoDB" id="9784707at2"/>
<evidence type="ECO:0000313" key="2">
    <source>
        <dbReference type="EMBL" id="AOM84355.1"/>
    </source>
</evidence>
<dbReference type="PROSITE" id="PS51186">
    <property type="entry name" value="GNAT"/>
    <property type="match status" value="1"/>
</dbReference>
<dbReference type="PANTHER" id="PTHR43441">
    <property type="entry name" value="RIBOSOMAL-PROTEIN-SERINE ACETYLTRANSFERASE"/>
    <property type="match status" value="1"/>
</dbReference>
<dbReference type="RefSeq" id="WP_069366243.1">
    <property type="nucleotide sequence ID" value="NZ_CP012502.1"/>
</dbReference>
<feature type="domain" description="N-acetyltransferase" evidence="1">
    <location>
        <begin position="24"/>
        <end position="171"/>
    </location>
</feature>
<evidence type="ECO:0000259" key="1">
    <source>
        <dbReference type="PROSITE" id="PS51186"/>
    </source>
</evidence>
<dbReference type="EMBL" id="CP012502">
    <property type="protein sequence ID" value="AOM84355.1"/>
    <property type="molecule type" value="Genomic_DNA"/>
</dbReference>
<dbReference type="Pfam" id="PF13302">
    <property type="entry name" value="Acetyltransf_3"/>
    <property type="match status" value="1"/>
</dbReference>
<dbReference type="AlphaFoldDB" id="A0A1D7QZC6"/>
<keyword evidence="2" id="KW-0808">Transferase</keyword>
<dbReference type="GO" id="GO:1990189">
    <property type="term" value="F:protein N-terminal-serine acetyltransferase activity"/>
    <property type="evidence" value="ECO:0007669"/>
    <property type="project" value="TreeGrafter"/>
</dbReference>
<dbReference type="InterPro" id="IPR051908">
    <property type="entry name" value="Ribosomal_N-acetyltransferase"/>
</dbReference>
<dbReference type="Proteomes" id="UP000094463">
    <property type="component" value="Chromosome"/>
</dbReference>
<sequence>MFQATIDSDTYLALLEPRHAKDLYHIIDASRDHLGAWLAFPEKTTNIADSEAFIKSSLKRFAEDDGYWVGIWHQGQMAGSIGFLYMDQDARKTEIGYWLGSGFAGKGIATKAVTTMINHAFHNLNLNKVEINVATENKKSRAIPERLGFTQEGIIRHYEYLNGVYLDRVIYGLLQSEW</sequence>
<gene>
    <name evidence="2" type="primary">ydaF-1</name>
    <name evidence="2" type="ORF">BBEV_3037</name>
</gene>
<name>A0A1D7QZC6_9BACI</name>
<dbReference type="Gene3D" id="3.40.630.30">
    <property type="match status" value="1"/>
</dbReference>
<dbReference type="PATRIC" id="fig|632773.3.peg.3178"/>
<dbReference type="SUPFAM" id="SSF55729">
    <property type="entry name" value="Acyl-CoA N-acyltransferases (Nat)"/>
    <property type="match status" value="1"/>
</dbReference>
<protein>
    <submittedName>
        <fullName evidence="2">Ribosomal-protein-L7p-serine acetyltransferase</fullName>
    </submittedName>
</protein>
<dbReference type="PANTHER" id="PTHR43441:SF12">
    <property type="entry name" value="RIBOSOMAL N-ACETYLTRANSFERASE YDAF-RELATED"/>
    <property type="match status" value="1"/>
</dbReference>
<dbReference type="InterPro" id="IPR000182">
    <property type="entry name" value="GNAT_dom"/>
</dbReference>
<organism evidence="2 3">
    <name type="scientific">Salisediminibacterium beveridgei</name>
    <dbReference type="NCBI Taxonomy" id="632773"/>
    <lineage>
        <taxon>Bacteria</taxon>
        <taxon>Bacillati</taxon>
        <taxon>Bacillota</taxon>
        <taxon>Bacilli</taxon>
        <taxon>Bacillales</taxon>
        <taxon>Bacillaceae</taxon>
        <taxon>Salisediminibacterium</taxon>
    </lineage>
</organism>
<dbReference type="InterPro" id="IPR016181">
    <property type="entry name" value="Acyl_CoA_acyltransferase"/>
</dbReference>
<keyword evidence="3" id="KW-1185">Reference proteome</keyword>
<dbReference type="STRING" id="632773.BBEV_3037"/>